<gene>
    <name evidence="2" type="ORF">CPB84DRAFT_1778333</name>
</gene>
<name>A0A9P5TMG4_GYMJU</name>
<sequence>MSLSWDGCTYFLGIFFSFLFVSLSSICNFIFPCSIVPPVVCFCSWRVLVQLTFPLQCSTMLRTFSKALAIALWAPDSGTFSLFSSILNAPLRTTPQPQAPEFVATPSLTPSSKLIKPLSDRRRCFLNFGLSFYVHLQHLGLVKDRTVADISSTVTGAFKCCSSVALQSHRSRWI</sequence>
<reference evidence="2" key="1">
    <citation type="submission" date="2020-11" db="EMBL/GenBank/DDBJ databases">
        <authorList>
            <consortium name="DOE Joint Genome Institute"/>
            <person name="Ahrendt S."/>
            <person name="Riley R."/>
            <person name="Andreopoulos W."/>
            <person name="LaButti K."/>
            <person name="Pangilinan J."/>
            <person name="Ruiz-duenas F.J."/>
            <person name="Barrasa J.M."/>
            <person name="Sanchez-Garcia M."/>
            <person name="Camarero S."/>
            <person name="Miyauchi S."/>
            <person name="Serrano A."/>
            <person name="Linde D."/>
            <person name="Babiker R."/>
            <person name="Drula E."/>
            <person name="Ayuso-Fernandez I."/>
            <person name="Pacheco R."/>
            <person name="Padilla G."/>
            <person name="Ferreira P."/>
            <person name="Barriuso J."/>
            <person name="Kellner H."/>
            <person name="Castanera R."/>
            <person name="Alfaro M."/>
            <person name="Ramirez L."/>
            <person name="Pisabarro A.G."/>
            <person name="Kuo A."/>
            <person name="Tritt A."/>
            <person name="Lipzen A."/>
            <person name="He G."/>
            <person name="Yan M."/>
            <person name="Ng V."/>
            <person name="Cullen D."/>
            <person name="Martin F."/>
            <person name="Rosso M.-N."/>
            <person name="Henrissat B."/>
            <person name="Hibbett D."/>
            <person name="Martinez A.T."/>
            <person name="Grigoriev I.V."/>
        </authorList>
    </citation>
    <scope>NUCLEOTIDE SEQUENCE</scope>
    <source>
        <strain evidence="2">AH 44721</strain>
    </source>
</reference>
<dbReference type="Proteomes" id="UP000724874">
    <property type="component" value="Unassembled WGS sequence"/>
</dbReference>
<comment type="caution">
    <text evidence="2">The sequence shown here is derived from an EMBL/GenBank/DDBJ whole genome shotgun (WGS) entry which is preliminary data.</text>
</comment>
<dbReference type="EMBL" id="JADNYJ010000044">
    <property type="protein sequence ID" value="KAF8901045.1"/>
    <property type="molecule type" value="Genomic_DNA"/>
</dbReference>
<keyword evidence="1" id="KW-0472">Membrane</keyword>
<keyword evidence="1" id="KW-1133">Transmembrane helix</keyword>
<proteinExistence type="predicted"/>
<dbReference type="AlphaFoldDB" id="A0A9P5TMG4"/>
<accession>A0A9P5TMG4</accession>
<evidence type="ECO:0000313" key="2">
    <source>
        <dbReference type="EMBL" id="KAF8901045.1"/>
    </source>
</evidence>
<keyword evidence="1" id="KW-0812">Transmembrane</keyword>
<evidence type="ECO:0000313" key="3">
    <source>
        <dbReference type="Proteomes" id="UP000724874"/>
    </source>
</evidence>
<protein>
    <submittedName>
        <fullName evidence="2">Uncharacterized protein</fullName>
    </submittedName>
</protein>
<organism evidence="2 3">
    <name type="scientific">Gymnopilus junonius</name>
    <name type="common">Spectacular rustgill mushroom</name>
    <name type="synonym">Gymnopilus spectabilis subsp. junonius</name>
    <dbReference type="NCBI Taxonomy" id="109634"/>
    <lineage>
        <taxon>Eukaryota</taxon>
        <taxon>Fungi</taxon>
        <taxon>Dikarya</taxon>
        <taxon>Basidiomycota</taxon>
        <taxon>Agaricomycotina</taxon>
        <taxon>Agaricomycetes</taxon>
        <taxon>Agaricomycetidae</taxon>
        <taxon>Agaricales</taxon>
        <taxon>Agaricineae</taxon>
        <taxon>Hymenogastraceae</taxon>
        <taxon>Gymnopilus</taxon>
    </lineage>
</organism>
<keyword evidence="3" id="KW-1185">Reference proteome</keyword>
<feature type="transmembrane region" description="Helical" evidence="1">
    <location>
        <begin position="7"/>
        <end position="31"/>
    </location>
</feature>
<evidence type="ECO:0000256" key="1">
    <source>
        <dbReference type="SAM" id="Phobius"/>
    </source>
</evidence>